<feature type="compositionally biased region" description="Low complexity" evidence="1">
    <location>
        <begin position="1"/>
        <end position="12"/>
    </location>
</feature>
<dbReference type="EMBL" id="KN847044">
    <property type="protein sequence ID" value="KIW25644.1"/>
    <property type="molecule type" value="Genomic_DNA"/>
</dbReference>
<protein>
    <submittedName>
        <fullName evidence="2">Uncharacterized protein</fullName>
    </submittedName>
</protein>
<dbReference type="AlphaFoldDB" id="A0A0D2CPX9"/>
<evidence type="ECO:0000313" key="3">
    <source>
        <dbReference type="Proteomes" id="UP000054466"/>
    </source>
</evidence>
<dbReference type="VEuPathDB" id="FungiDB:PV07_08810"/>
<proteinExistence type="predicted"/>
<accession>A0A0D2CPX9</accession>
<evidence type="ECO:0000256" key="1">
    <source>
        <dbReference type="SAM" id="MobiDB-lite"/>
    </source>
</evidence>
<dbReference type="Proteomes" id="UP000054466">
    <property type="component" value="Unassembled WGS sequence"/>
</dbReference>
<dbReference type="GeneID" id="27348004"/>
<dbReference type="RefSeq" id="XP_016245860.1">
    <property type="nucleotide sequence ID" value="XM_016396004.1"/>
</dbReference>
<evidence type="ECO:0000313" key="2">
    <source>
        <dbReference type="EMBL" id="KIW25644.1"/>
    </source>
</evidence>
<reference evidence="2 3" key="1">
    <citation type="submission" date="2015-01" db="EMBL/GenBank/DDBJ databases">
        <title>The Genome Sequence of Cladophialophora immunda CBS83496.</title>
        <authorList>
            <consortium name="The Broad Institute Genomics Platform"/>
            <person name="Cuomo C."/>
            <person name="de Hoog S."/>
            <person name="Gorbushina A."/>
            <person name="Stielow B."/>
            <person name="Teixiera M."/>
            <person name="Abouelleil A."/>
            <person name="Chapman S.B."/>
            <person name="Priest M."/>
            <person name="Young S.K."/>
            <person name="Wortman J."/>
            <person name="Nusbaum C."/>
            <person name="Birren B."/>
        </authorList>
    </citation>
    <scope>NUCLEOTIDE SEQUENCE [LARGE SCALE GENOMIC DNA]</scope>
    <source>
        <strain evidence="2 3">CBS 83496</strain>
    </source>
</reference>
<name>A0A0D2CPX9_9EURO</name>
<keyword evidence="3" id="KW-1185">Reference proteome</keyword>
<feature type="compositionally biased region" description="Basic and acidic residues" evidence="1">
    <location>
        <begin position="18"/>
        <end position="28"/>
    </location>
</feature>
<feature type="region of interest" description="Disordered" evidence="1">
    <location>
        <begin position="1"/>
        <end position="40"/>
    </location>
</feature>
<sequence>MSKQKTTTSTKKATPKKATTEMDSRQDSRGQSAPPDPEVAAKDFRRRIRNHEKVSQAVDESEKHLTYVNLMASMSKHGLFSRFLLGLMVCDHDSTWVVVVRSDIGCYNIFSDIACRDIVCRHGCSDAIHGNGISPTQNGSTGSTRQWTKYSGTWHLAFPVTRSGNLLVTCNKIKVMGSYWDGG</sequence>
<organism evidence="2 3">
    <name type="scientific">Cladophialophora immunda</name>
    <dbReference type="NCBI Taxonomy" id="569365"/>
    <lineage>
        <taxon>Eukaryota</taxon>
        <taxon>Fungi</taxon>
        <taxon>Dikarya</taxon>
        <taxon>Ascomycota</taxon>
        <taxon>Pezizomycotina</taxon>
        <taxon>Eurotiomycetes</taxon>
        <taxon>Chaetothyriomycetidae</taxon>
        <taxon>Chaetothyriales</taxon>
        <taxon>Herpotrichiellaceae</taxon>
        <taxon>Cladophialophora</taxon>
    </lineage>
</organism>
<gene>
    <name evidence="2" type="ORF">PV07_08810</name>
</gene>
<dbReference type="HOGENOM" id="CLU_1475017_0_0_1"/>